<dbReference type="GO" id="GO:0005524">
    <property type="term" value="F:ATP binding"/>
    <property type="evidence" value="ECO:0007669"/>
    <property type="project" value="InterPro"/>
</dbReference>
<feature type="region of interest" description="Disordered" evidence="1">
    <location>
        <begin position="1"/>
        <end position="32"/>
    </location>
</feature>
<dbReference type="Proteomes" id="UP000046395">
    <property type="component" value="Unassembled WGS sequence"/>
</dbReference>
<protein>
    <submittedName>
        <fullName evidence="4">Protein kinase domain-containing protein</fullName>
    </submittedName>
</protein>
<name>A0A5S6R506_TRIMR</name>
<feature type="compositionally biased region" description="Basic and acidic residues" evidence="1">
    <location>
        <begin position="9"/>
        <end position="26"/>
    </location>
</feature>
<dbReference type="InterPro" id="IPR011009">
    <property type="entry name" value="Kinase-like_dom_sf"/>
</dbReference>
<evidence type="ECO:0000313" key="4">
    <source>
        <dbReference type="WBParaSite" id="TMUE_3000014681.1"/>
    </source>
</evidence>
<dbReference type="STRING" id="70415.A0A5S6R506"/>
<keyword evidence="3" id="KW-1185">Reference proteome</keyword>
<dbReference type="WBParaSite" id="TMUE_3000014681.1">
    <property type="protein sequence ID" value="TMUE_3000014681.1"/>
    <property type="gene ID" value="WBGene00288471"/>
</dbReference>
<sequence>MSAKTPSENAKHLKEKSKSSTTERKLLSTALGEVTAKESPDSKVIMGSTRSSPTDYLKMGDYVYQHWQIVSRIGWFGDAQVYQAVNEETKQNAIVRACKQYIVRNTVYNEAFAMRKFNKTAHCPLYYAGALFHDCYITIAEPLGPDLQRLRCEMHSRSFTDHTVASLGVQCIRALQDLHSVGMVHRRISANCFALGMSPKQKGTLFLTDLGFARPYIHANGGHRSCRGTIKFYGHIRYASTNAHSRQDLSRRDDLWSLFYVIYEMMNGFLPWETYTEELIVHSLKTRLLLKGLCGNMPAGLANFAKHVETLEFTAEPDYTLLVESIEQIAAPCREVHPFNGFDWEKYDTNITQKYYYENFK</sequence>
<evidence type="ECO:0000259" key="2">
    <source>
        <dbReference type="PROSITE" id="PS50011"/>
    </source>
</evidence>
<proteinExistence type="predicted"/>
<dbReference type="PROSITE" id="PS50011">
    <property type="entry name" value="PROTEIN_KINASE_DOM"/>
    <property type="match status" value="1"/>
</dbReference>
<dbReference type="AlphaFoldDB" id="A0A5S6R506"/>
<dbReference type="GO" id="GO:0004672">
    <property type="term" value="F:protein kinase activity"/>
    <property type="evidence" value="ECO:0007669"/>
    <property type="project" value="InterPro"/>
</dbReference>
<feature type="domain" description="Protein kinase" evidence="2">
    <location>
        <begin position="67"/>
        <end position="340"/>
    </location>
</feature>
<reference evidence="4" key="1">
    <citation type="submission" date="2019-12" db="UniProtKB">
        <authorList>
            <consortium name="WormBaseParasite"/>
        </authorList>
    </citation>
    <scope>IDENTIFICATION</scope>
</reference>
<dbReference type="Pfam" id="PF00069">
    <property type="entry name" value="Pkinase"/>
    <property type="match status" value="1"/>
</dbReference>
<organism evidence="3 4">
    <name type="scientific">Trichuris muris</name>
    <name type="common">Mouse whipworm</name>
    <dbReference type="NCBI Taxonomy" id="70415"/>
    <lineage>
        <taxon>Eukaryota</taxon>
        <taxon>Metazoa</taxon>
        <taxon>Ecdysozoa</taxon>
        <taxon>Nematoda</taxon>
        <taxon>Enoplea</taxon>
        <taxon>Dorylaimia</taxon>
        <taxon>Trichinellida</taxon>
        <taxon>Trichuridae</taxon>
        <taxon>Trichuris</taxon>
    </lineage>
</organism>
<dbReference type="SMART" id="SM00220">
    <property type="entry name" value="S_TKc"/>
    <property type="match status" value="1"/>
</dbReference>
<evidence type="ECO:0000313" key="3">
    <source>
        <dbReference type="Proteomes" id="UP000046395"/>
    </source>
</evidence>
<dbReference type="SUPFAM" id="SSF56112">
    <property type="entry name" value="Protein kinase-like (PK-like)"/>
    <property type="match status" value="1"/>
</dbReference>
<dbReference type="PANTHER" id="PTHR11909">
    <property type="entry name" value="CASEIN KINASE-RELATED"/>
    <property type="match status" value="1"/>
</dbReference>
<dbReference type="Gene3D" id="1.10.510.10">
    <property type="entry name" value="Transferase(Phosphotransferase) domain 1"/>
    <property type="match status" value="1"/>
</dbReference>
<dbReference type="InterPro" id="IPR000719">
    <property type="entry name" value="Prot_kinase_dom"/>
</dbReference>
<accession>A0A5S6R506</accession>
<dbReference type="InterPro" id="IPR050235">
    <property type="entry name" value="CK1_Ser-Thr_kinase"/>
</dbReference>
<evidence type="ECO:0000256" key="1">
    <source>
        <dbReference type="SAM" id="MobiDB-lite"/>
    </source>
</evidence>